<evidence type="ECO:0000313" key="3">
    <source>
        <dbReference type="Proteomes" id="UP000055590"/>
    </source>
</evidence>
<dbReference type="KEGG" id="vin:AKJ08_0246"/>
<protein>
    <submittedName>
        <fullName evidence="2">Uncharacterized protein</fullName>
    </submittedName>
</protein>
<proteinExistence type="predicted"/>
<evidence type="ECO:0000313" key="2">
    <source>
        <dbReference type="EMBL" id="AKU89859.1"/>
    </source>
</evidence>
<accession>A0A0K1P9R9</accession>
<sequence>MLFEHRGPPPRKPAAQPTSADVSLQSHEYVSIYMRSSAAVSFYVQSRGARLPRVHVSTSRAGRSPLVWPSLDPRGASSRPKLRVQRPIAGGSPNGGSMSGFEMRANG</sequence>
<dbReference type="Proteomes" id="UP000055590">
    <property type="component" value="Chromosome"/>
</dbReference>
<feature type="region of interest" description="Disordered" evidence="1">
    <location>
        <begin position="1"/>
        <end position="22"/>
    </location>
</feature>
<evidence type="ECO:0000256" key="1">
    <source>
        <dbReference type="SAM" id="MobiDB-lite"/>
    </source>
</evidence>
<gene>
    <name evidence="2" type="ORF">AKJ08_0246</name>
</gene>
<dbReference type="AlphaFoldDB" id="A0A0K1P9R9"/>
<reference evidence="2 3" key="1">
    <citation type="submission" date="2015-08" db="EMBL/GenBank/DDBJ databases">
        <authorList>
            <person name="Babu N.S."/>
            <person name="Beckwith C.J."/>
            <person name="Beseler K.G."/>
            <person name="Brison A."/>
            <person name="Carone J.V."/>
            <person name="Caskin T.P."/>
            <person name="Diamond M."/>
            <person name="Durham M.E."/>
            <person name="Foxe J.M."/>
            <person name="Go M."/>
            <person name="Henderson B.A."/>
            <person name="Jones I.B."/>
            <person name="McGettigan J.A."/>
            <person name="Micheletti S.J."/>
            <person name="Nasrallah M.E."/>
            <person name="Ortiz D."/>
            <person name="Piller C.R."/>
            <person name="Privatt S.R."/>
            <person name="Schneider S.L."/>
            <person name="Sharp S."/>
            <person name="Smith T.C."/>
            <person name="Stanton J.D."/>
            <person name="Ullery H.E."/>
            <person name="Wilson R.J."/>
            <person name="Serrano M.G."/>
            <person name="Buck G."/>
            <person name="Lee V."/>
            <person name="Wang Y."/>
            <person name="Carvalho R."/>
            <person name="Voegtly L."/>
            <person name="Shi R."/>
            <person name="Duckworth R."/>
            <person name="Johnson A."/>
            <person name="Loviza R."/>
            <person name="Walstead R."/>
            <person name="Shah Z."/>
            <person name="Kiflezghi M."/>
            <person name="Wade K."/>
            <person name="Ball S.L."/>
            <person name="Bradley K.W."/>
            <person name="Asai D.J."/>
            <person name="Bowman C.A."/>
            <person name="Russell D.A."/>
            <person name="Pope W.H."/>
            <person name="Jacobs-Sera D."/>
            <person name="Hendrix R.W."/>
            <person name="Hatfull G.F."/>
        </authorList>
    </citation>
    <scope>NUCLEOTIDE SEQUENCE [LARGE SCALE GENOMIC DNA]</scope>
    <source>
        <strain evidence="2 3">DSM 27710</strain>
    </source>
</reference>
<feature type="region of interest" description="Disordered" evidence="1">
    <location>
        <begin position="52"/>
        <end position="107"/>
    </location>
</feature>
<keyword evidence="3" id="KW-1185">Reference proteome</keyword>
<dbReference type="EMBL" id="CP012332">
    <property type="protein sequence ID" value="AKU89859.1"/>
    <property type="molecule type" value="Genomic_DNA"/>
</dbReference>
<name>A0A0K1P9R9_9BACT</name>
<organism evidence="2 3">
    <name type="scientific">Vulgatibacter incomptus</name>
    <dbReference type="NCBI Taxonomy" id="1391653"/>
    <lineage>
        <taxon>Bacteria</taxon>
        <taxon>Pseudomonadati</taxon>
        <taxon>Myxococcota</taxon>
        <taxon>Myxococcia</taxon>
        <taxon>Myxococcales</taxon>
        <taxon>Cystobacterineae</taxon>
        <taxon>Vulgatibacteraceae</taxon>
        <taxon>Vulgatibacter</taxon>
    </lineage>
</organism>